<dbReference type="InterPro" id="IPR038726">
    <property type="entry name" value="PDDEXK_AddAB-type"/>
</dbReference>
<dbReference type="Gene3D" id="3.90.320.10">
    <property type="match status" value="1"/>
</dbReference>
<dbReference type="AlphaFoldDB" id="A0A0Q9YVS6"/>
<dbReference type="InterPro" id="IPR027417">
    <property type="entry name" value="P-loop_NTPase"/>
</dbReference>
<dbReference type="STRING" id="437022.CC99x_00405"/>
<gene>
    <name evidence="2" type="ORF">CC99x_00405</name>
</gene>
<dbReference type="NCBIfam" id="TIGR03623">
    <property type="entry name" value="probable DNA repair protein"/>
    <property type="match status" value="1"/>
</dbReference>
<dbReference type="SUPFAM" id="SSF52540">
    <property type="entry name" value="P-loop containing nucleoside triphosphate hydrolases"/>
    <property type="match status" value="1"/>
</dbReference>
<reference evidence="2" key="1">
    <citation type="submission" date="2015-09" db="EMBL/GenBank/DDBJ databases">
        <title>Draft Genome Sequences of Two Novel Amoeba-resistant Intranuclear Bacteria, Candidatus Berkiella cookevillensis and Candidatus Berkiella aquae.</title>
        <authorList>
            <person name="Mehari Y.T."/>
            <person name="Arivett B.A."/>
            <person name="Farone A.L."/>
            <person name="Gunderson J.H."/>
            <person name="Farone M.B."/>
        </authorList>
    </citation>
    <scope>NUCLEOTIDE SEQUENCE [LARGE SCALE GENOMIC DNA]</scope>
    <source>
        <strain evidence="2">CC99</strain>
    </source>
</reference>
<evidence type="ECO:0000313" key="2">
    <source>
        <dbReference type="EMBL" id="KRG20184.1"/>
    </source>
</evidence>
<protein>
    <submittedName>
        <fullName evidence="2">PD-(D/E)XK nuclease superfamily protein</fullName>
    </submittedName>
</protein>
<dbReference type="InterPro" id="IPR019925">
    <property type="entry name" value="DNA_repair_protein_predicted"/>
</dbReference>
<dbReference type="InterPro" id="IPR011604">
    <property type="entry name" value="PDDEXK-like_dom_sf"/>
</dbReference>
<sequence length="896" mass="103180">MHFELVNKLMSGALLLTPTRRLAAACLKDFDASMQEAQRQAWEMPKIQGLQDWCIQYWQHLEVSGYTDCYLMTAQESLLLMEEIIQKSSYADRLLKPHTTAKLVLSAWNTLHYWCESKQIEASCENVDQEAFQDFCKHYRHHLSQFKLIDQAQLLDHIMQHYCENDESVTQAFYIRHLICYGFDDITPQFSKFLKLIESKSCILDIDSPTTITPDSLSRIVCEDVQDEIKRAAAWAKEKLLSKKPGEKISKIGIVLPNLPAYREQVVQAFDAIFDTESQISPIAKISPEYNISTAIPLTQYPCIQICFSLLRMLKFEFSVADLSLVLNSAYIKDSIKHQDMYQAIKSKVADSYQDKLTLEQWISVCQKYSDANPLLEVIMALKSLATHQKRQKISNWSRYFEKVLNLWDWPGERALNSIEHQAVNRFYKFLDEFCQLDMVFGNVTYSDALDKFQKFASNIAFQPENQGAPIQILGILEASGLIFDELWLMNLHHENWPPKAEPNPFLPLALQKQAFMPHASPQREYEFSKKITDKLLTSATHIICSYPLLHDNNPVYPSELISHLAVAEDHTIQRIDQRIEQISNHAENIEYIDDYFQSIPLSLNAQNKESIKGGSQIFEYQAQCPFKAFAKFRLKANNSEPQTLGVNPKIRGIIIHECLQKFWEQVKSQQALIALSDNLAPFLEGIISQVIAVQKRKISYTEVLWQLEKMRVKGMLLDIMAIEKTRPSFQISAVESFHSIQVGELHINIRIDRIDALENEQYLLIDYKTSNMHIKNIVDVPLRSPQLPLYLMSEHTFVSNGVAWFVVGKEENGLLGISAQDLDIEGIVPVSELNISTTWETQLQVWHNELNRLSQEYVDGYLTLKPINGIQTCRLCDLSSFCRIQDKMQAEKMYG</sequence>
<accession>A0A0Q9YVS6</accession>
<name>A0A0Q9YVS6_9GAMM</name>
<comment type="caution">
    <text evidence="2">The sequence shown here is derived from an EMBL/GenBank/DDBJ whole genome shotgun (WGS) entry which is preliminary data.</text>
</comment>
<dbReference type="EMBL" id="LKHV01000001">
    <property type="protein sequence ID" value="KRG20184.1"/>
    <property type="molecule type" value="Genomic_DNA"/>
</dbReference>
<evidence type="ECO:0000259" key="1">
    <source>
        <dbReference type="Pfam" id="PF12705"/>
    </source>
</evidence>
<feature type="domain" description="PD-(D/E)XK endonuclease-like" evidence="1">
    <location>
        <begin position="623"/>
        <end position="884"/>
    </location>
</feature>
<organism evidence="2">
    <name type="scientific">Candidatus Berkiella cookevillensis</name>
    <dbReference type="NCBI Taxonomy" id="437022"/>
    <lineage>
        <taxon>Bacteria</taxon>
        <taxon>Pseudomonadati</taxon>
        <taxon>Pseudomonadota</taxon>
        <taxon>Gammaproteobacteria</taxon>
        <taxon>Candidatus Berkiellales</taxon>
        <taxon>Candidatus Berkiellaceae</taxon>
        <taxon>Candidatus Berkiella</taxon>
    </lineage>
</organism>
<proteinExistence type="predicted"/>
<dbReference type="Pfam" id="PF12705">
    <property type="entry name" value="PDDEXK_1"/>
    <property type="match status" value="1"/>
</dbReference>